<dbReference type="Proteomes" id="UP000318878">
    <property type="component" value="Unassembled WGS sequence"/>
</dbReference>
<gene>
    <name evidence="1" type="ORF">Enr8_01560</name>
</gene>
<organism evidence="1 2">
    <name type="scientific">Blastopirellula retiformator</name>
    <dbReference type="NCBI Taxonomy" id="2527970"/>
    <lineage>
        <taxon>Bacteria</taxon>
        <taxon>Pseudomonadati</taxon>
        <taxon>Planctomycetota</taxon>
        <taxon>Planctomycetia</taxon>
        <taxon>Pirellulales</taxon>
        <taxon>Pirellulaceae</taxon>
        <taxon>Blastopirellula</taxon>
    </lineage>
</organism>
<evidence type="ECO:0000313" key="1">
    <source>
        <dbReference type="EMBL" id="TWT38464.1"/>
    </source>
</evidence>
<protein>
    <submittedName>
        <fullName evidence="1">Uncharacterized protein</fullName>
    </submittedName>
</protein>
<name>A0A5C5VIJ3_9BACT</name>
<dbReference type="OrthoDB" id="9918678at2"/>
<dbReference type="AlphaFoldDB" id="A0A5C5VIJ3"/>
<proteinExistence type="predicted"/>
<evidence type="ECO:0000313" key="2">
    <source>
        <dbReference type="Proteomes" id="UP000318878"/>
    </source>
</evidence>
<dbReference type="EMBL" id="SJPF01000001">
    <property type="protein sequence ID" value="TWT38464.1"/>
    <property type="molecule type" value="Genomic_DNA"/>
</dbReference>
<keyword evidence="2" id="KW-1185">Reference proteome</keyword>
<reference evidence="1 2" key="1">
    <citation type="submission" date="2019-02" db="EMBL/GenBank/DDBJ databases">
        <title>Deep-cultivation of Planctomycetes and their phenomic and genomic characterization uncovers novel biology.</title>
        <authorList>
            <person name="Wiegand S."/>
            <person name="Jogler M."/>
            <person name="Boedeker C."/>
            <person name="Pinto D."/>
            <person name="Vollmers J."/>
            <person name="Rivas-Marin E."/>
            <person name="Kohn T."/>
            <person name="Peeters S.H."/>
            <person name="Heuer A."/>
            <person name="Rast P."/>
            <person name="Oberbeckmann S."/>
            <person name="Bunk B."/>
            <person name="Jeske O."/>
            <person name="Meyerdierks A."/>
            <person name="Storesund J.E."/>
            <person name="Kallscheuer N."/>
            <person name="Luecker S."/>
            <person name="Lage O.M."/>
            <person name="Pohl T."/>
            <person name="Merkel B.J."/>
            <person name="Hornburger P."/>
            <person name="Mueller R.-W."/>
            <person name="Bruemmer F."/>
            <person name="Labrenz M."/>
            <person name="Spormann A.M."/>
            <person name="Op Den Camp H."/>
            <person name="Overmann J."/>
            <person name="Amann R."/>
            <person name="Jetten M.S.M."/>
            <person name="Mascher T."/>
            <person name="Medema M.H."/>
            <person name="Devos D.P."/>
            <person name="Kaster A.-K."/>
            <person name="Ovreas L."/>
            <person name="Rohde M."/>
            <person name="Galperin M.Y."/>
            <person name="Jogler C."/>
        </authorList>
    </citation>
    <scope>NUCLEOTIDE SEQUENCE [LARGE SCALE GENOMIC DNA]</scope>
    <source>
        <strain evidence="1 2">Enr8</strain>
    </source>
</reference>
<dbReference type="RefSeq" id="WP_146428717.1">
    <property type="nucleotide sequence ID" value="NZ_SJPF01000001.1"/>
</dbReference>
<comment type="caution">
    <text evidence="1">The sequence shown here is derived from an EMBL/GenBank/DDBJ whole genome shotgun (WGS) entry which is preliminary data.</text>
</comment>
<accession>A0A5C5VIJ3</accession>
<sequence>MGRFIGFAILAIVVLVTLAIMFRMESVLDGVLQPAVEDIESYVPTVTPKKSVSAPPPPAEPTPRRIVDGTPLIAAERKATVRSRKFSAIEVNTPKVGGVFYQRFDYEPLINYEVVPDVVTADSKETPGVFVRFEISYNFTIAYEQENVARGAPTVEGKSIILFVRFQETENGRFELVVERSRFHRGPSQIRLDYSSAHLELVRTLFAEFQPGETTAEPASSSPS</sequence>